<organism evidence="7 8">
    <name type="scientific">Methanobacterium lacus (strain AL-21)</name>
    <dbReference type="NCBI Taxonomy" id="877455"/>
    <lineage>
        <taxon>Archaea</taxon>
        <taxon>Methanobacteriati</taxon>
        <taxon>Methanobacteriota</taxon>
        <taxon>Methanomada group</taxon>
        <taxon>Methanobacteria</taxon>
        <taxon>Methanobacteriales</taxon>
        <taxon>Methanobacteriaceae</taxon>
        <taxon>Methanobacterium</taxon>
    </lineage>
</organism>
<sequence>MVKKKLTTIFVSHGAPTLPFEDVPARTFLSDLGSKYGNFEAVLCISAHWETVSPVLNAVEINETIHDFYGFAPELYQVEYHAEGSPELAKHTQNLITDAGISCDLDFTRGLDHGAWIPMLLMYPDRDVPIFQLSIQQGLDPKQHLALGRALEPLTEERVLIVGSGGAVHPLGYASLHPDAFTDDWAIEFNEWLKIALTTGDTESLVSYRDRSPYSERAHPYPDHFMPLLTAMGAAGEGATGKLIHDSWYWGDLGMGAYEFSV</sequence>
<reference evidence="8" key="1">
    <citation type="submission" date="2011-02" db="EMBL/GenBank/DDBJ databases">
        <title>Complete sequence of Methanobacterium sp. AL-21.</title>
        <authorList>
            <consortium name="US DOE Joint Genome Institute"/>
            <person name="Lucas S."/>
            <person name="Copeland A."/>
            <person name="Lapidus A."/>
            <person name="Cheng J.-F."/>
            <person name="Goodwin L."/>
            <person name="Pitluck S."/>
            <person name="Chertkov O."/>
            <person name="Detter J.C."/>
            <person name="Han C."/>
            <person name="Tapia R."/>
            <person name="Land M."/>
            <person name="Hauser L."/>
            <person name="Kyrpides N."/>
            <person name="Ivanova N."/>
            <person name="Mikhailova N."/>
            <person name="Pagani I."/>
            <person name="Cadillo-Quiroz H."/>
            <person name="Imachi H."/>
            <person name="Zinder S."/>
            <person name="Liu W."/>
            <person name="Woyke T."/>
        </authorList>
    </citation>
    <scope>NUCLEOTIDE SEQUENCE [LARGE SCALE GENOMIC DNA]</scope>
    <source>
        <strain evidence="8">AL-21</strain>
    </source>
</reference>
<proteinExistence type="inferred from homology"/>
<dbReference type="InterPro" id="IPR014436">
    <property type="entry name" value="Extradiol_dOase_DODA"/>
</dbReference>
<dbReference type="GO" id="GO:0008270">
    <property type="term" value="F:zinc ion binding"/>
    <property type="evidence" value="ECO:0007669"/>
    <property type="project" value="InterPro"/>
</dbReference>
<keyword evidence="4" id="KW-0862">Zinc</keyword>
<evidence type="ECO:0000256" key="1">
    <source>
        <dbReference type="ARBA" id="ARBA00001947"/>
    </source>
</evidence>
<dbReference type="KEGG" id="mel:Metbo_0132"/>
<dbReference type="PANTHER" id="PTHR30096:SF0">
    <property type="entry name" value="4,5-DOPA DIOXYGENASE EXTRADIOL-LIKE PROTEIN"/>
    <property type="match status" value="1"/>
</dbReference>
<dbReference type="HOGENOM" id="CLU_046582_2_1_2"/>
<accession>F0T7F6</accession>
<keyword evidence="5" id="KW-0560">Oxidoreductase</keyword>
<dbReference type="STRING" id="877455.Metbo_0132"/>
<evidence type="ECO:0000313" key="8">
    <source>
        <dbReference type="Proteomes" id="UP000007490"/>
    </source>
</evidence>
<evidence type="ECO:0000256" key="3">
    <source>
        <dbReference type="ARBA" id="ARBA00022723"/>
    </source>
</evidence>
<gene>
    <name evidence="7" type="ordered locus">Metbo_0132</name>
</gene>
<comment type="similarity">
    <text evidence="2">Belongs to the DODA-type extradiol aromatic ring-opening dioxygenase family.</text>
</comment>
<dbReference type="GeneID" id="10276558"/>
<dbReference type="SUPFAM" id="SSF53213">
    <property type="entry name" value="LigB-like"/>
    <property type="match status" value="1"/>
</dbReference>
<evidence type="ECO:0000259" key="6">
    <source>
        <dbReference type="Pfam" id="PF02900"/>
    </source>
</evidence>
<name>F0T7F6_METLA</name>
<dbReference type="Gene3D" id="3.40.830.10">
    <property type="entry name" value="LigB-like"/>
    <property type="match status" value="1"/>
</dbReference>
<evidence type="ECO:0000256" key="2">
    <source>
        <dbReference type="ARBA" id="ARBA00007581"/>
    </source>
</evidence>
<keyword evidence="3" id="KW-0479">Metal-binding</keyword>
<dbReference type="eggNOG" id="arCOG01730">
    <property type="taxonomic scope" value="Archaea"/>
</dbReference>
<dbReference type="InterPro" id="IPR004183">
    <property type="entry name" value="Xdiol_dOase_suB"/>
</dbReference>
<dbReference type="CDD" id="cd07363">
    <property type="entry name" value="45_DOPA_Dioxygenase"/>
    <property type="match status" value="1"/>
</dbReference>
<dbReference type="Proteomes" id="UP000007490">
    <property type="component" value="Chromosome"/>
</dbReference>
<evidence type="ECO:0000256" key="4">
    <source>
        <dbReference type="ARBA" id="ARBA00022833"/>
    </source>
</evidence>
<dbReference type="RefSeq" id="WP_013643736.1">
    <property type="nucleotide sequence ID" value="NC_015216.1"/>
</dbReference>
<dbReference type="AlphaFoldDB" id="F0T7F6"/>
<dbReference type="OrthoDB" id="57333at2157"/>
<keyword evidence="8" id="KW-1185">Reference proteome</keyword>
<evidence type="ECO:0000256" key="5">
    <source>
        <dbReference type="ARBA" id="ARBA00023002"/>
    </source>
</evidence>
<keyword evidence="7" id="KW-0223">Dioxygenase</keyword>
<dbReference type="GO" id="GO:0008198">
    <property type="term" value="F:ferrous iron binding"/>
    <property type="evidence" value="ECO:0007669"/>
    <property type="project" value="InterPro"/>
</dbReference>
<dbReference type="PANTHER" id="PTHR30096">
    <property type="entry name" value="4,5-DOPA DIOXYGENASE EXTRADIOL-LIKE PROTEIN"/>
    <property type="match status" value="1"/>
</dbReference>
<reference evidence="7 8" key="2">
    <citation type="journal article" date="2014" name="Int. J. Syst. Evol. Microbiol.">
        <title>Methanobacterium paludis sp. nov. and a novel strain of Methanobacterium lacus isolated from northern peatlands.</title>
        <authorList>
            <person name="Cadillo-Quiroz H."/>
            <person name="Brauer S.L."/>
            <person name="Goodson N."/>
            <person name="Yavitt J.B."/>
            <person name="Zinder S.H."/>
        </authorList>
    </citation>
    <scope>NUCLEOTIDE SEQUENCE [LARGE SCALE GENOMIC DNA]</scope>
    <source>
        <strain evidence="7 8">AL-21</strain>
    </source>
</reference>
<protein>
    <submittedName>
        <fullName evidence="7">Extradiol ring-cleavage dioxygenase class III protein subunit B</fullName>
    </submittedName>
</protein>
<dbReference type="PIRSF" id="PIRSF006157">
    <property type="entry name" value="Doxgns_DODA"/>
    <property type="match status" value="1"/>
</dbReference>
<feature type="domain" description="Extradiol ring-cleavage dioxygenase class III enzyme subunit B" evidence="6">
    <location>
        <begin position="40"/>
        <end position="254"/>
    </location>
</feature>
<comment type="cofactor">
    <cofactor evidence="1">
        <name>Zn(2+)</name>
        <dbReference type="ChEBI" id="CHEBI:29105"/>
    </cofactor>
</comment>
<dbReference type="GO" id="GO:0016702">
    <property type="term" value="F:oxidoreductase activity, acting on single donors with incorporation of molecular oxygen, incorporation of two atoms of oxygen"/>
    <property type="evidence" value="ECO:0007669"/>
    <property type="project" value="UniProtKB-ARBA"/>
</dbReference>
<evidence type="ECO:0000313" key="7">
    <source>
        <dbReference type="EMBL" id="ADZ08385.1"/>
    </source>
</evidence>
<dbReference type="Pfam" id="PF02900">
    <property type="entry name" value="LigB"/>
    <property type="match status" value="1"/>
</dbReference>
<dbReference type="EMBL" id="CP002551">
    <property type="protein sequence ID" value="ADZ08385.1"/>
    <property type="molecule type" value="Genomic_DNA"/>
</dbReference>